<dbReference type="GeneID" id="120279966"/>
<keyword evidence="4" id="KW-0238">DNA-binding</keyword>
<feature type="domain" description="Calmodulin binding protein C-terminal" evidence="10">
    <location>
        <begin position="278"/>
        <end position="337"/>
    </location>
</feature>
<evidence type="ECO:0000256" key="6">
    <source>
        <dbReference type="ARBA" id="ARBA00023163"/>
    </source>
</evidence>
<feature type="domain" description="Calmodulin binding protein central" evidence="9">
    <location>
        <begin position="208"/>
        <end position="273"/>
    </location>
</feature>
<dbReference type="Pfam" id="PF07887">
    <property type="entry name" value="Calmodulin_bind"/>
    <property type="match status" value="1"/>
</dbReference>
<dbReference type="AlphaFoldDB" id="A0AB40CVR1"/>
<evidence type="ECO:0000259" key="8">
    <source>
        <dbReference type="Pfam" id="PF07887"/>
    </source>
</evidence>
<dbReference type="InterPro" id="IPR012416">
    <property type="entry name" value="CBP60"/>
</dbReference>
<evidence type="ECO:0000256" key="1">
    <source>
        <dbReference type="ARBA" id="ARBA00004123"/>
    </source>
</evidence>
<dbReference type="Pfam" id="PF20452">
    <property type="entry name" value="Calmod_bind_C"/>
    <property type="match status" value="1"/>
</dbReference>
<dbReference type="Pfam" id="PF20451">
    <property type="entry name" value="Calmod_bind_M"/>
    <property type="match status" value="1"/>
</dbReference>
<evidence type="ECO:0000259" key="9">
    <source>
        <dbReference type="Pfam" id="PF20451"/>
    </source>
</evidence>
<keyword evidence="6" id="KW-0804">Transcription</keyword>
<comment type="subcellular location">
    <subcellularLocation>
        <location evidence="1">Nucleus</location>
    </subcellularLocation>
</comment>
<comment type="similarity">
    <text evidence="2">Belongs to the plant ACBP60 protein family.</text>
</comment>
<keyword evidence="7" id="KW-0539">Nucleus</keyword>
<dbReference type="PANTHER" id="PTHR31713:SF42">
    <property type="entry name" value="PROTEIN SAR DEFICIENT 1"/>
    <property type="match status" value="1"/>
</dbReference>
<evidence type="ECO:0000313" key="11">
    <source>
        <dbReference type="Proteomes" id="UP001515500"/>
    </source>
</evidence>
<dbReference type="GO" id="GO:0005516">
    <property type="term" value="F:calmodulin binding"/>
    <property type="evidence" value="ECO:0007669"/>
    <property type="project" value="InterPro"/>
</dbReference>
<dbReference type="GO" id="GO:0005634">
    <property type="term" value="C:nucleus"/>
    <property type="evidence" value="ECO:0007669"/>
    <property type="project" value="UniProtKB-SubCell"/>
</dbReference>
<dbReference type="InterPro" id="IPR046830">
    <property type="entry name" value="Calmod_bind_M"/>
</dbReference>
<protein>
    <submittedName>
        <fullName evidence="12">Protein SAR DEFICIENT 1-like</fullName>
    </submittedName>
</protein>
<evidence type="ECO:0000256" key="3">
    <source>
        <dbReference type="ARBA" id="ARBA00023015"/>
    </source>
</evidence>
<gene>
    <name evidence="12" type="primary">LOC120279966</name>
</gene>
<evidence type="ECO:0000256" key="4">
    <source>
        <dbReference type="ARBA" id="ARBA00023125"/>
    </source>
</evidence>
<reference evidence="12" key="1">
    <citation type="submission" date="2025-08" db="UniProtKB">
        <authorList>
            <consortium name="RefSeq"/>
        </authorList>
    </citation>
    <scope>IDENTIFICATION</scope>
</reference>
<feature type="domain" description="Calmodulin binding protein-like N-terminal" evidence="8">
    <location>
        <begin position="47"/>
        <end position="195"/>
    </location>
</feature>
<name>A0AB40CVR1_DIOCR</name>
<organism evidence="11 12">
    <name type="scientific">Dioscorea cayennensis subsp. rotundata</name>
    <name type="common">White Guinea yam</name>
    <name type="synonym">Dioscorea rotundata</name>
    <dbReference type="NCBI Taxonomy" id="55577"/>
    <lineage>
        <taxon>Eukaryota</taxon>
        <taxon>Viridiplantae</taxon>
        <taxon>Streptophyta</taxon>
        <taxon>Embryophyta</taxon>
        <taxon>Tracheophyta</taxon>
        <taxon>Spermatophyta</taxon>
        <taxon>Magnoliopsida</taxon>
        <taxon>Liliopsida</taxon>
        <taxon>Dioscoreales</taxon>
        <taxon>Dioscoreaceae</taxon>
        <taxon>Dioscorea</taxon>
    </lineage>
</organism>
<dbReference type="InterPro" id="IPR046829">
    <property type="entry name" value="Calmod_bind_C"/>
</dbReference>
<dbReference type="PANTHER" id="PTHR31713">
    <property type="entry name" value="OS02G0177800 PROTEIN"/>
    <property type="match status" value="1"/>
</dbReference>
<dbReference type="GO" id="GO:0043565">
    <property type="term" value="F:sequence-specific DNA binding"/>
    <property type="evidence" value="ECO:0007669"/>
    <property type="project" value="TreeGrafter"/>
</dbReference>
<evidence type="ECO:0000259" key="10">
    <source>
        <dbReference type="Pfam" id="PF20452"/>
    </source>
</evidence>
<dbReference type="RefSeq" id="XP_039142587.1">
    <property type="nucleotide sequence ID" value="XM_039286653.1"/>
</dbReference>
<evidence type="ECO:0000313" key="12">
    <source>
        <dbReference type="RefSeq" id="XP_039142587.1"/>
    </source>
</evidence>
<evidence type="ECO:0000256" key="7">
    <source>
        <dbReference type="ARBA" id="ARBA00023242"/>
    </source>
</evidence>
<proteinExistence type="inferred from homology"/>
<accession>A0AB40CVR1</accession>
<keyword evidence="5" id="KW-0010">Activator</keyword>
<keyword evidence="3" id="KW-0805">Transcription regulation</keyword>
<dbReference type="Proteomes" id="UP001515500">
    <property type="component" value="Chromosome 17"/>
</dbReference>
<evidence type="ECO:0000256" key="5">
    <source>
        <dbReference type="ARBA" id="ARBA00023159"/>
    </source>
</evidence>
<keyword evidence="11" id="KW-1185">Reference proteome</keyword>
<evidence type="ECO:0000256" key="2">
    <source>
        <dbReference type="ARBA" id="ARBA00007214"/>
    </source>
</evidence>
<dbReference type="InterPro" id="IPR046831">
    <property type="entry name" value="Calmodulin_bind_N"/>
</dbReference>
<sequence length="362" mass="41387">MTESLKSFCLALEPVLRRVVQEEVERGLVHCAILFPRQLQAVETPSLKLTFMQQPSLPIFTSNKIEDEQGNNLQIQLIGTKNGQQYPPQISSSIKIELVVINGDFPGEREDWNANEFNDNIIREREGKRPLLIGDVNLVLKDHATAISIQELIFTDNSSWTRSRKFRIGARVLPESYSGPRIKEAITRGFTVRDHRGELYKKRYPPRLGDEVWRLEKIGKYGAYCRKLSAANINTVQDFLKLSVIDENRLRMILGMAMSDKMWEATIKHARTCRLGEKHYFYRGSCFDIIINPICEIQGVFINGLIYKIEELIPQQRANAQIMAYEAYLNWDKVEEADSFFSGADAAPIPSSKNNALIPTHP</sequence>
<dbReference type="GO" id="GO:0003700">
    <property type="term" value="F:DNA-binding transcription factor activity"/>
    <property type="evidence" value="ECO:0007669"/>
    <property type="project" value="TreeGrafter"/>
</dbReference>
<dbReference type="GO" id="GO:0080142">
    <property type="term" value="P:regulation of salicylic acid biosynthetic process"/>
    <property type="evidence" value="ECO:0007669"/>
    <property type="project" value="TreeGrafter"/>
</dbReference>